<feature type="chain" id="PRO_5002893168" evidence="2">
    <location>
        <begin position="31"/>
        <end position="471"/>
    </location>
</feature>
<dbReference type="InterPro" id="IPR002372">
    <property type="entry name" value="PQQ_rpt_dom"/>
</dbReference>
<dbReference type="Proteomes" id="UP000003688">
    <property type="component" value="Unassembled WGS sequence"/>
</dbReference>
<feature type="domain" description="Pyrrolo-quinoline quinone repeat" evidence="3">
    <location>
        <begin position="147"/>
        <end position="391"/>
    </location>
</feature>
<evidence type="ECO:0000256" key="2">
    <source>
        <dbReference type="SAM" id="SignalP"/>
    </source>
</evidence>
<accession>B9XED7</accession>
<feature type="region of interest" description="Disordered" evidence="1">
    <location>
        <begin position="100"/>
        <end position="138"/>
    </location>
</feature>
<evidence type="ECO:0000259" key="3">
    <source>
        <dbReference type="Pfam" id="PF13360"/>
    </source>
</evidence>
<sequence precursor="true">MKTHSQRLKTFLATSTVVATFLSSSLILSAAANSANENWPQWRGPLSTGVAPDANPPSNWSETNNIKWKVKIPGNGNATPIIWGNQIFIQTAIATGKKVEGATEKKPEATPAAADAPADNQPRRRPGPPGGGMRSDKPDEKYQFVLLCLDRQTGKTLWQKVAREEVPHEGHHPDHGFSSYSPVTDGKYVIAYFGSRGIHCYDLQGNLKWSKDLGHMQTKMAFGEGSSPALFGDTIVVNWDHESGSFIVALDKKTGNELWRQPREEGTSWASPIIVDYKGKPQVITDASNKIRSYDLATGKIIWECTGLTANVIPSPVADQDTVYSMSGFKGNALLAIKLGHTGDLTGTDAIAWSHNKSTPYVPSPLLYGDKLYFFAGNNGMISCFDTKSGKPLIDAERLEDIKGVYASPAGAANRVYLAGRNGAVLVIKNSDKLEILATNKLDDEFGASPAIAGKELFLRGKESLYCISDK</sequence>
<feature type="compositionally biased region" description="Low complexity" evidence="1">
    <location>
        <begin position="109"/>
        <end position="119"/>
    </location>
</feature>
<gene>
    <name evidence="4" type="ORF">Cflav_PD4691</name>
</gene>
<dbReference type="SUPFAM" id="SSF50998">
    <property type="entry name" value="Quinoprotein alcohol dehydrogenase-like"/>
    <property type="match status" value="1"/>
</dbReference>
<dbReference type="STRING" id="320771.Cflav_PD4691"/>
<dbReference type="RefSeq" id="WP_007414185.1">
    <property type="nucleotide sequence ID" value="NZ_ABOX02000008.1"/>
</dbReference>
<reference evidence="4 5" key="1">
    <citation type="journal article" date="2011" name="J. Bacteriol.">
        <title>Genome sequence of 'Pedosphaera parvula' Ellin514, an aerobic Verrucomicrobial isolate from pasture soil.</title>
        <authorList>
            <person name="Kant R."/>
            <person name="van Passel M.W."/>
            <person name="Sangwan P."/>
            <person name="Palva A."/>
            <person name="Lucas S."/>
            <person name="Copeland A."/>
            <person name="Lapidus A."/>
            <person name="Glavina Del Rio T."/>
            <person name="Dalin E."/>
            <person name="Tice H."/>
            <person name="Bruce D."/>
            <person name="Goodwin L."/>
            <person name="Pitluck S."/>
            <person name="Chertkov O."/>
            <person name="Larimer F.W."/>
            <person name="Land M.L."/>
            <person name="Hauser L."/>
            <person name="Brettin T.S."/>
            <person name="Detter J.C."/>
            <person name="Han S."/>
            <person name="de Vos W.M."/>
            <person name="Janssen P.H."/>
            <person name="Smidt H."/>
        </authorList>
    </citation>
    <scope>NUCLEOTIDE SEQUENCE [LARGE SCALE GENOMIC DNA]</scope>
    <source>
        <strain evidence="4 5">Ellin514</strain>
    </source>
</reference>
<evidence type="ECO:0000256" key="1">
    <source>
        <dbReference type="SAM" id="MobiDB-lite"/>
    </source>
</evidence>
<dbReference type="InterPro" id="IPR015943">
    <property type="entry name" value="WD40/YVTN_repeat-like_dom_sf"/>
</dbReference>
<dbReference type="EMBL" id="ABOX02000008">
    <property type="protein sequence ID" value="EEF61651.1"/>
    <property type="molecule type" value="Genomic_DNA"/>
</dbReference>
<dbReference type="PANTHER" id="PTHR34512:SF30">
    <property type="entry name" value="OUTER MEMBRANE PROTEIN ASSEMBLY FACTOR BAMB"/>
    <property type="match status" value="1"/>
</dbReference>
<name>B9XED7_PEDPL</name>
<comment type="caution">
    <text evidence="4">The sequence shown here is derived from an EMBL/GenBank/DDBJ whole genome shotgun (WGS) entry which is preliminary data.</text>
</comment>
<keyword evidence="2" id="KW-0732">Signal</keyword>
<dbReference type="Gene3D" id="2.130.10.10">
    <property type="entry name" value="YVTN repeat-like/Quinoprotein amine dehydrogenase"/>
    <property type="match status" value="2"/>
</dbReference>
<proteinExistence type="predicted"/>
<dbReference type="SMART" id="SM00564">
    <property type="entry name" value="PQQ"/>
    <property type="match status" value="3"/>
</dbReference>
<keyword evidence="5" id="KW-1185">Reference proteome</keyword>
<evidence type="ECO:0000313" key="4">
    <source>
        <dbReference type="EMBL" id="EEF61651.1"/>
    </source>
</evidence>
<dbReference type="PANTHER" id="PTHR34512">
    <property type="entry name" value="CELL SURFACE PROTEIN"/>
    <property type="match status" value="1"/>
</dbReference>
<protein>
    <submittedName>
        <fullName evidence="4">Pyrrolo-quinoline quinone</fullName>
    </submittedName>
</protein>
<evidence type="ECO:0000313" key="5">
    <source>
        <dbReference type="Proteomes" id="UP000003688"/>
    </source>
</evidence>
<dbReference type="Pfam" id="PF13360">
    <property type="entry name" value="PQQ_2"/>
    <property type="match status" value="1"/>
</dbReference>
<dbReference type="InterPro" id="IPR018391">
    <property type="entry name" value="PQQ_b-propeller_rpt"/>
</dbReference>
<dbReference type="AlphaFoldDB" id="B9XED7"/>
<feature type="signal peptide" evidence="2">
    <location>
        <begin position="1"/>
        <end position="30"/>
    </location>
</feature>
<dbReference type="OrthoDB" id="184183at2"/>
<organism evidence="4 5">
    <name type="scientific">Pedosphaera parvula (strain Ellin514)</name>
    <dbReference type="NCBI Taxonomy" id="320771"/>
    <lineage>
        <taxon>Bacteria</taxon>
        <taxon>Pseudomonadati</taxon>
        <taxon>Verrucomicrobiota</taxon>
        <taxon>Pedosphaerae</taxon>
        <taxon>Pedosphaerales</taxon>
        <taxon>Pedosphaeraceae</taxon>
        <taxon>Pedosphaera</taxon>
    </lineage>
</organism>
<dbReference type="InterPro" id="IPR011047">
    <property type="entry name" value="Quinoprotein_ADH-like_sf"/>
</dbReference>